<dbReference type="GO" id="GO:0051537">
    <property type="term" value="F:2 iron, 2 sulfur cluster binding"/>
    <property type="evidence" value="ECO:0007669"/>
    <property type="project" value="UniProtKB-KW"/>
</dbReference>
<keyword evidence="2" id="KW-0408">Iron</keyword>
<gene>
    <name evidence="6" type="ORF">SAMN04489759_109132</name>
</gene>
<dbReference type="InterPro" id="IPR047057">
    <property type="entry name" value="MerR_fam"/>
</dbReference>
<evidence type="ECO:0000256" key="1">
    <source>
        <dbReference type="ARBA" id="ARBA00022714"/>
    </source>
</evidence>
<evidence type="ECO:0000313" key="6">
    <source>
        <dbReference type="EMBL" id="SDG61451.1"/>
    </source>
</evidence>
<dbReference type="InterPro" id="IPR009061">
    <property type="entry name" value="DNA-bd_dom_put_sf"/>
</dbReference>
<dbReference type="PANTHER" id="PTHR30204">
    <property type="entry name" value="REDOX-CYCLING DRUG-SENSING TRANSCRIPTIONAL ACTIVATOR SOXR"/>
    <property type="match status" value="1"/>
</dbReference>
<accession>A0A1G7VPC5</accession>
<evidence type="ECO:0000313" key="7">
    <source>
        <dbReference type="Proteomes" id="UP000199399"/>
    </source>
</evidence>
<dbReference type="EMBL" id="FNBP01000009">
    <property type="protein sequence ID" value="SDG61451.1"/>
    <property type="molecule type" value="Genomic_DNA"/>
</dbReference>
<dbReference type="PRINTS" id="PR00040">
    <property type="entry name" value="HTHMERR"/>
</dbReference>
<dbReference type="RefSeq" id="WP_093743510.1">
    <property type="nucleotide sequence ID" value="NZ_FNBP01000009.1"/>
</dbReference>
<dbReference type="PROSITE" id="PS50937">
    <property type="entry name" value="HTH_MERR_2"/>
    <property type="match status" value="1"/>
</dbReference>
<dbReference type="GO" id="GO:0003700">
    <property type="term" value="F:DNA-binding transcription factor activity"/>
    <property type="evidence" value="ECO:0007669"/>
    <property type="project" value="InterPro"/>
</dbReference>
<dbReference type="SMART" id="SM00422">
    <property type="entry name" value="HTH_MERR"/>
    <property type="match status" value="1"/>
</dbReference>
<keyword evidence="4" id="KW-0238">DNA-binding</keyword>
<dbReference type="InterPro" id="IPR000551">
    <property type="entry name" value="MerR-type_HTH_dom"/>
</dbReference>
<proteinExistence type="predicted"/>
<protein>
    <submittedName>
        <fullName evidence="6">Transcriptional regulator, MerR family</fullName>
    </submittedName>
</protein>
<dbReference type="GO" id="GO:0006979">
    <property type="term" value="P:response to oxidative stress"/>
    <property type="evidence" value="ECO:0007669"/>
    <property type="project" value="InterPro"/>
</dbReference>
<keyword evidence="3" id="KW-0411">Iron-sulfur</keyword>
<dbReference type="Proteomes" id="UP000199399">
    <property type="component" value="Unassembled WGS sequence"/>
</dbReference>
<dbReference type="SUPFAM" id="SSF46955">
    <property type="entry name" value="Putative DNA-binding domain"/>
    <property type="match status" value="1"/>
</dbReference>
<keyword evidence="1" id="KW-0001">2Fe-2S</keyword>
<sequence>MAVNEGLSIGALAKRTGLAVSAIRYYEAQGLIAPWRNAGGQRRFDRADLRRLSFIMIAQQFGFTLPQIKAELDQLPGGRTPTKADWTRISQSFRAALDARITTLTKLRDNLNGCIGCGCLSLEACALYNPVDRAGEKGPGPRYLMGDEPAA</sequence>
<dbReference type="Pfam" id="PF13411">
    <property type="entry name" value="MerR_1"/>
    <property type="match status" value="1"/>
</dbReference>
<evidence type="ECO:0000256" key="2">
    <source>
        <dbReference type="ARBA" id="ARBA00023004"/>
    </source>
</evidence>
<keyword evidence="1" id="KW-0479">Metal-binding</keyword>
<dbReference type="OrthoDB" id="9802944at2"/>
<evidence type="ECO:0000256" key="4">
    <source>
        <dbReference type="ARBA" id="ARBA00023125"/>
    </source>
</evidence>
<dbReference type="NCBIfam" id="TIGR01950">
    <property type="entry name" value="SoxR"/>
    <property type="match status" value="1"/>
</dbReference>
<evidence type="ECO:0000256" key="3">
    <source>
        <dbReference type="ARBA" id="ARBA00023014"/>
    </source>
</evidence>
<dbReference type="InterPro" id="IPR010211">
    <property type="entry name" value="Redox-sen_tscrpt-act_SoxR"/>
</dbReference>
<evidence type="ECO:0000259" key="5">
    <source>
        <dbReference type="PROSITE" id="PS50937"/>
    </source>
</evidence>
<name>A0A1G7VPC5_9RHOB</name>
<organism evidence="6 7">
    <name type="scientific">Sulfitobacter delicatus</name>
    <dbReference type="NCBI Taxonomy" id="218672"/>
    <lineage>
        <taxon>Bacteria</taxon>
        <taxon>Pseudomonadati</taxon>
        <taxon>Pseudomonadota</taxon>
        <taxon>Alphaproteobacteria</taxon>
        <taxon>Rhodobacterales</taxon>
        <taxon>Roseobacteraceae</taxon>
        <taxon>Sulfitobacter</taxon>
    </lineage>
</organism>
<dbReference type="PROSITE" id="PS00552">
    <property type="entry name" value="HTH_MERR_1"/>
    <property type="match status" value="1"/>
</dbReference>
<dbReference type="GO" id="GO:0003677">
    <property type="term" value="F:DNA binding"/>
    <property type="evidence" value="ECO:0007669"/>
    <property type="project" value="UniProtKB-KW"/>
</dbReference>
<dbReference type="AlphaFoldDB" id="A0A1G7VPC5"/>
<feature type="domain" description="HTH merR-type" evidence="5">
    <location>
        <begin position="6"/>
        <end position="74"/>
    </location>
</feature>
<keyword evidence="7" id="KW-1185">Reference proteome</keyword>
<dbReference type="Gene3D" id="1.10.1660.10">
    <property type="match status" value="1"/>
</dbReference>
<dbReference type="CDD" id="cd01110">
    <property type="entry name" value="HTH_SoxR"/>
    <property type="match status" value="1"/>
</dbReference>
<dbReference type="STRING" id="218672.SAMN04489759_109132"/>
<reference evidence="7" key="1">
    <citation type="submission" date="2016-10" db="EMBL/GenBank/DDBJ databases">
        <authorList>
            <person name="Varghese N."/>
            <person name="Submissions S."/>
        </authorList>
    </citation>
    <scope>NUCLEOTIDE SEQUENCE [LARGE SCALE GENOMIC DNA]</scope>
    <source>
        <strain evidence="7">DSM 16477</strain>
    </source>
</reference>
<dbReference type="PANTHER" id="PTHR30204:SF0">
    <property type="entry name" value="REDOX-SENSITIVE TRANSCRIPTIONAL ACTIVATOR SOXR"/>
    <property type="match status" value="1"/>
</dbReference>